<dbReference type="RefSeq" id="WP_166642101.1">
    <property type="nucleotide sequence ID" value="NZ_SNZP01000001.1"/>
</dbReference>
<accession>A0A4R7BEV9</accession>
<dbReference type="InterPro" id="IPR037108">
    <property type="entry name" value="TM1727-like_C_sf"/>
</dbReference>
<dbReference type="EMBL" id="SNZP01000001">
    <property type="protein sequence ID" value="TDR82812.1"/>
    <property type="molecule type" value="Genomic_DNA"/>
</dbReference>
<dbReference type="InterPro" id="IPR019665">
    <property type="entry name" value="OxRdtase/DH_put_Rossmann_dom"/>
</dbReference>
<dbReference type="InterPro" id="IPR018931">
    <property type="entry name" value="DUF2520"/>
</dbReference>
<feature type="domain" description="DUF2520" evidence="2">
    <location>
        <begin position="136"/>
        <end position="262"/>
    </location>
</feature>
<organism evidence="3 4">
    <name type="scientific">Paludibacterium purpuratum</name>
    <dbReference type="NCBI Taxonomy" id="1144873"/>
    <lineage>
        <taxon>Bacteria</taxon>
        <taxon>Pseudomonadati</taxon>
        <taxon>Pseudomonadota</taxon>
        <taxon>Betaproteobacteria</taxon>
        <taxon>Neisseriales</taxon>
        <taxon>Chromobacteriaceae</taxon>
        <taxon>Paludibacterium</taxon>
    </lineage>
</organism>
<sequence length="330" mass="32875">MQTLAIFGAGRLGQSWGRLAQQSGRYRVVAVCCRSEAAARRAVDFIGAGQPATLDAPVALADLNLLAVPDDALAELATRLADRPTAIAATAFHASGVLDSAVLAPLTSAGLVCGSLHPAFSFAEPARAVQTFAGTLCALEGNAAAQTTLQAFAAAIGGRPFSLTPGSKAAYHASLSIASNFLVTLTGLAQAVAAQAGIEGELARSLLGNLMHQSLDNALTLGAARALTGPIARGDAATVRQHLAVLGGTPQAALYLALGRATLALAQHSAEHAGVPADAWARLSAELADPSAVAAPVPSIAVAPSEACATGGTAAISPTSIAGPSPSEWS</sequence>
<evidence type="ECO:0000313" key="3">
    <source>
        <dbReference type="EMBL" id="TDR82812.1"/>
    </source>
</evidence>
<keyword evidence="4" id="KW-1185">Reference proteome</keyword>
<proteinExistence type="predicted"/>
<dbReference type="SUPFAM" id="SSF48179">
    <property type="entry name" value="6-phosphogluconate dehydrogenase C-terminal domain-like"/>
    <property type="match status" value="1"/>
</dbReference>
<dbReference type="Pfam" id="PF10727">
    <property type="entry name" value="Rossmann-like"/>
    <property type="match status" value="1"/>
</dbReference>
<dbReference type="InterPro" id="IPR036291">
    <property type="entry name" value="NAD(P)-bd_dom_sf"/>
</dbReference>
<dbReference type="InterPro" id="IPR008927">
    <property type="entry name" value="6-PGluconate_DH-like_C_sf"/>
</dbReference>
<name>A0A4R7BEV9_9NEIS</name>
<reference evidence="3 4" key="1">
    <citation type="submission" date="2019-03" db="EMBL/GenBank/DDBJ databases">
        <title>Genomic Encyclopedia of Type Strains, Phase III (KMG-III): the genomes of soil and plant-associated and newly described type strains.</title>
        <authorList>
            <person name="Whitman W."/>
        </authorList>
    </citation>
    <scope>NUCLEOTIDE SEQUENCE [LARGE SCALE GENOMIC DNA]</scope>
    <source>
        <strain evidence="3 4">CECT 8976</strain>
    </source>
</reference>
<gene>
    <name evidence="3" type="ORF">DFP86_101202</name>
</gene>
<dbReference type="Gene3D" id="3.40.50.720">
    <property type="entry name" value="NAD(P)-binding Rossmann-like Domain"/>
    <property type="match status" value="1"/>
</dbReference>
<dbReference type="PANTHER" id="PTHR40459:SF1">
    <property type="entry name" value="CONSERVED HYPOTHETICAL ALANINE AND LEUCINE RICH PROTEIN"/>
    <property type="match status" value="1"/>
</dbReference>
<dbReference type="SUPFAM" id="SSF51735">
    <property type="entry name" value="NAD(P)-binding Rossmann-fold domains"/>
    <property type="match status" value="1"/>
</dbReference>
<dbReference type="AlphaFoldDB" id="A0A4R7BEV9"/>
<feature type="domain" description="Putative oxidoreductase/dehydrogenase Rossmann-like" evidence="1">
    <location>
        <begin position="5"/>
        <end position="118"/>
    </location>
</feature>
<dbReference type="Gene3D" id="1.10.1040.20">
    <property type="entry name" value="ProC-like, C-terminal domain"/>
    <property type="match status" value="1"/>
</dbReference>
<comment type="caution">
    <text evidence="3">The sequence shown here is derived from an EMBL/GenBank/DDBJ whole genome shotgun (WGS) entry which is preliminary data.</text>
</comment>
<evidence type="ECO:0000259" key="1">
    <source>
        <dbReference type="Pfam" id="PF10727"/>
    </source>
</evidence>
<dbReference type="PANTHER" id="PTHR40459">
    <property type="entry name" value="CONSERVED HYPOTHETICAL ALANINE AND LEUCINE RICH PROTEIN"/>
    <property type="match status" value="1"/>
</dbReference>
<dbReference type="Pfam" id="PF10728">
    <property type="entry name" value="DUF2520"/>
    <property type="match status" value="1"/>
</dbReference>
<protein>
    <submittedName>
        <fullName evidence="3">Putative short-subunit dehydrogenase-like oxidoreductase (DUF2520 family)</fullName>
    </submittedName>
</protein>
<dbReference type="Proteomes" id="UP000295611">
    <property type="component" value="Unassembled WGS sequence"/>
</dbReference>
<evidence type="ECO:0000313" key="4">
    <source>
        <dbReference type="Proteomes" id="UP000295611"/>
    </source>
</evidence>
<evidence type="ECO:0000259" key="2">
    <source>
        <dbReference type="Pfam" id="PF10728"/>
    </source>
</evidence>